<dbReference type="OrthoDB" id="9799036at2"/>
<dbReference type="PATRIC" id="fig|284581.3.peg.2967"/>
<dbReference type="InterPro" id="IPR006684">
    <property type="entry name" value="YbgC/YbaW"/>
</dbReference>
<comment type="caution">
    <text evidence="3">The sequence shown here is derived from an EMBL/GenBank/DDBJ whole genome shotgun (WGS) entry which is preliminary data.</text>
</comment>
<protein>
    <recommendedName>
        <fullName evidence="5">Thioesterase</fullName>
    </recommendedName>
</protein>
<dbReference type="InterPro" id="IPR029069">
    <property type="entry name" value="HotDog_dom_sf"/>
</dbReference>
<evidence type="ECO:0008006" key="5">
    <source>
        <dbReference type="Google" id="ProtNLM"/>
    </source>
</evidence>
<evidence type="ECO:0000256" key="2">
    <source>
        <dbReference type="ARBA" id="ARBA00022801"/>
    </source>
</evidence>
<dbReference type="STRING" id="284581.AMD01_17300"/>
<dbReference type="Proteomes" id="UP000037558">
    <property type="component" value="Unassembled WGS sequence"/>
</dbReference>
<dbReference type="Gene3D" id="3.10.129.10">
    <property type="entry name" value="Hotdog Thioesterase"/>
    <property type="match status" value="1"/>
</dbReference>
<gene>
    <name evidence="3" type="ORF">AMD01_17300</name>
</gene>
<dbReference type="AlphaFoldDB" id="A0A0M0KWA0"/>
<dbReference type="Pfam" id="PF13279">
    <property type="entry name" value="4HBT_2"/>
    <property type="match status" value="1"/>
</dbReference>
<dbReference type="GO" id="GO:0047617">
    <property type="term" value="F:fatty acyl-CoA hydrolase activity"/>
    <property type="evidence" value="ECO:0007669"/>
    <property type="project" value="TreeGrafter"/>
</dbReference>
<accession>A0A0M0KWA0</accession>
<dbReference type="InterPro" id="IPR050563">
    <property type="entry name" value="4-hydroxybenzoyl-CoA_TE"/>
</dbReference>
<keyword evidence="2" id="KW-0378">Hydrolase</keyword>
<dbReference type="CDD" id="cd00586">
    <property type="entry name" value="4HBT"/>
    <property type="match status" value="1"/>
</dbReference>
<reference evidence="4" key="1">
    <citation type="submission" date="2015-08" db="EMBL/GenBank/DDBJ databases">
        <title>Fjat-14210 dsm16467.</title>
        <authorList>
            <person name="Liu B."/>
            <person name="Wang J."/>
            <person name="Zhu Y."/>
            <person name="Liu G."/>
            <person name="Chen Q."/>
            <person name="Chen Z."/>
            <person name="Lan J."/>
            <person name="Che J."/>
            <person name="Ge C."/>
            <person name="Shi H."/>
            <person name="Pan Z."/>
            <person name="Liu X."/>
        </authorList>
    </citation>
    <scope>NUCLEOTIDE SEQUENCE [LARGE SCALE GENOMIC DNA]</scope>
    <source>
        <strain evidence="4">DSM 16467</strain>
    </source>
</reference>
<organism evidence="3 4">
    <name type="scientific">Priestia koreensis</name>
    <dbReference type="NCBI Taxonomy" id="284581"/>
    <lineage>
        <taxon>Bacteria</taxon>
        <taxon>Bacillati</taxon>
        <taxon>Bacillota</taxon>
        <taxon>Bacilli</taxon>
        <taxon>Bacillales</taxon>
        <taxon>Bacillaceae</taxon>
        <taxon>Priestia</taxon>
    </lineage>
</organism>
<evidence type="ECO:0000313" key="3">
    <source>
        <dbReference type="EMBL" id="KOO42897.1"/>
    </source>
</evidence>
<dbReference type="PANTHER" id="PTHR31793">
    <property type="entry name" value="4-HYDROXYBENZOYL-COA THIOESTERASE FAMILY MEMBER"/>
    <property type="match status" value="1"/>
</dbReference>
<evidence type="ECO:0000256" key="1">
    <source>
        <dbReference type="ARBA" id="ARBA00005953"/>
    </source>
</evidence>
<dbReference type="SUPFAM" id="SSF54637">
    <property type="entry name" value="Thioesterase/thiol ester dehydrase-isomerase"/>
    <property type="match status" value="1"/>
</dbReference>
<name>A0A0M0KWA0_9BACI</name>
<keyword evidence="4" id="KW-1185">Reference proteome</keyword>
<evidence type="ECO:0000313" key="4">
    <source>
        <dbReference type="Proteomes" id="UP000037558"/>
    </source>
</evidence>
<proteinExistence type="inferred from homology"/>
<dbReference type="PIRSF" id="PIRSF003230">
    <property type="entry name" value="YbgC"/>
    <property type="match status" value="1"/>
</dbReference>
<sequence length="141" mass="16427">MKHLTSITTRLQETDALGHINNISYFIYFEEARIDFFKTLGFADSASNWHYILASTQCNFRGQTYFDERITVETTVKNIGNTSMNLHHVIRREKTGEVLADGQAIVVYFNFIHQKSERIPEGLRQMLARYDYEDEPLEKGV</sequence>
<comment type="similarity">
    <text evidence="1">Belongs to the 4-hydroxybenzoyl-CoA thioesterase family.</text>
</comment>
<dbReference type="PANTHER" id="PTHR31793:SF27">
    <property type="entry name" value="NOVEL THIOESTERASE SUPERFAMILY DOMAIN AND SAPOSIN A-TYPE DOMAIN CONTAINING PROTEIN (0610012H03RIK)"/>
    <property type="match status" value="1"/>
</dbReference>
<dbReference type="RefSeq" id="WP_053402697.1">
    <property type="nucleotide sequence ID" value="NZ_JAUKEN010000001.1"/>
</dbReference>
<dbReference type="EMBL" id="LILC01000023">
    <property type="protein sequence ID" value="KOO42897.1"/>
    <property type="molecule type" value="Genomic_DNA"/>
</dbReference>